<protein>
    <submittedName>
        <fullName evidence="1">Uncharacterized protein</fullName>
    </submittedName>
</protein>
<dbReference type="AlphaFoldDB" id="A0A225DN39"/>
<comment type="caution">
    <text evidence="1">The sequence shown here is derived from an EMBL/GenBank/DDBJ whole genome shotgun (WGS) entry which is preliminary data.</text>
</comment>
<gene>
    <name evidence="1" type="ORF">FRUB_04996</name>
</gene>
<dbReference type="EMBL" id="NIDE01000007">
    <property type="protein sequence ID" value="OWK41104.1"/>
    <property type="molecule type" value="Genomic_DNA"/>
</dbReference>
<accession>A0A225DN39</accession>
<proteinExistence type="predicted"/>
<keyword evidence="2" id="KW-1185">Reference proteome</keyword>
<dbReference type="RefSeq" id="WP_238602728.1">
    <property type="nucleotide sequence ID" value="NZ_NIDE01000007.1"/>
</dbReference>
<evidence type="ECO:0000313" key="2">
    <source>
        <dbReference type="Proteomes" id="UP000214646"/>
    </source>
</evidence>
<reference evidence="2" key="1">
    <citation type="submission" date="2017-06" db="EMBL/GenBank/DDBJ databases">
        <title>Genome analysis of Fimbriiglobus ruber SP5, the first member of the order Planctomycetales with confirmed chitinolytic capability.</title>
        <authorList>
            <person name="Ravin N.V."/>
            <person name="Rakitin A.L."/>
            <person name="Ivanova A.A."/>
            <person name="Beletsky A.V."/>
            <person name="Kulichevskaya I.S."/>
            <person name="Mardanov A.V."/>
            <person name="Dedysh S.N."/>
        </authorList>
    </citation>
    <scope>NUCLEOTIDE SEQUENCE [LARGE SCALE GENOMIC DNA]</scope>
    <source>
        <strain evidence="2">SP5</strain>
    </source>
</reference>
<dbReference type="Proteomes" id="UP000214646">
    <property type="component" value="Unassembled WGS sequence"/>
</dbReference>
<organism evidence="1 2">
    <name type="scientific">Fimbriiglobus ruber</name>
    <dbReference type="NCBI Taxonomy" id="1908690"/>
    <lineage>
        <taxon>Bacteria</taxon>
        <taxon>Pseudomonadati</taxon>
        <taxon>Planctomycetota</taxon>
        <taxon>Planctomycetia</taxon>
        <taxon>Gemmatales</taxon>
        <taxon>Gemmataceae</taxon>
        <taxon>Fimbriiglobus</taxon>
    </lineage>
</organism>
<sequence length="161" mass="17445">MEELKVSWDAGLNTFILGKAPMNWLAEHFAEAAVGDACDPDAADAATWAMENAQETATPHAKLNKDGELPESTEHLPQVCLLRDIFGNPFRPVSADPSWLTSTVLMLTRQMYNSRDFSSMPILADALQDAGCDHLDILAHCGGDGPHVRGCWVVDLLLGIG</sequence>
<evidence type="ECO:0000313" key="1">
    <source>
        <dbReference type="EMBL" id="OWK41104.1"/>
    </source>
</evidence>
<name>A0A225DN39_9BACT</name>